<dbReference type="EMBL" id="JACGXN010000001">
    <property type="protein sequence ID" value="MBA8876613.1"/>
    <property type="molecule type" value="Genomic_DNA"/>
</dbReference>
<protein>
    <submittedName>
        <fullName evidence="2">Uncharacterized protein</fullName>
    </submittedName>
</protein>
<feature type="transmembrane region" description="Helical" evidence="1">
    <location>
        <begin position="28"/>
        <end position="51"/>
    </location>
</feature>
<dbReference type="Proteomes" id="UP000549052">
    <property type="component" value="Unassembled WGS sequence"/>
</dbReference>
<proteinExistence type="predicted"/>
<evidence type="ECO:0000313" key="3">
    <source>
        <dbReference type="Proteomes" id="UP000549052"/>
    </source>
</evidence>
<keyword evidence="1" id="KW-1133">Transmembrane helix</keyword>
<name>A0A839E9T5_9HYPH</name>
<sequence length="52" mass="5542">MMVIVKARSFTRIYRTTGRDLHTTGPTIAAGLPAVFGLLALVIAGLIFPLIS</sequence>
<dbReference type="AlphaFoldDB" id="A0A839E9T5"/>
<gene>
    <name evidence="2" type="ORF">FHW16_000295</name>
</gene>
<keyword evidence="1" id="KW-0812">Transmembrane</keyword>
<comment type="caution">
    <text evidence="2">The sequence shown here is derived from an EMBL/GenBank/DDBJ whole genome shotgun (WGS) entry which is preliminary data.</text>
</comment>
<keyword evidence="1" id="KW-0472">Membrane</keyword>
<organism evidence="2 3">
    <name type="scientific">Phyllobacterium myrsinacearum</name>
    <dbReference type="NCBI Taxonomy" id="28101"/>
    <lineage>
        <taxon>Bacteria</taxon>
        <taxon>Pseudomonadati</taxon>
        <taxon>Pseudomonadota</taxon>
        <taxon>Alphaproteobacteria</taxon>
        <taxon>Hyphomicrobiales</taxon>
        <taxon>Phyllobacteriaceae</taxon>
        <taxon>Phyllobacterium</taxon>
    </lineage>
</organism>
<keyword evidence="3" id="KW-1185">Reference proteome</keyword>
<evidence type="ECO:0000313" key="2">
    <source>
        <dbReference type="EMBL" id="MBA8876613.1"/>
    </source>
</evidence>
<evidence type="ECO:0000256" key="1">
    <source>
        <dbReference type="SAM" id="Phobius"/>
    </source>
</evidence>
<reference evidence="2 3" key="1">
    <citation type="submission" date="2020-07" db="EMBL/GenBank/DDBJ databases">
        <title>Genomic Encyclopedia of Type Strains, Phase IV (KMG-V): Genome sequencing to study the core and pangenomes of soil and plant-associated prokaryotes.</title>
        <authorList>
            <person name="Whitman W."/>
        </authorList>
    </citation>
    <scope>NUCLEOTIDE SEQUENCE [LARGE SCALE GENOMIC DNA]</scope>
    <source>
        <strain evidence="2 3">AN3</strain>
    </source>
</reference>
<accession>A0A839E9T5</accession>